<dbReference type="Proteomes" id="UP001162480">
    <property type="component" value="Chromosome 6"/>
</dbReference>
<keyword evidence="1" id="KW-0812">Transmembrane</keyword>
<proteinExistence type="predicted"/>
<keyword evidence="1" id="KW-1133">Transmembrane helix</keyword>
<sequence length="99" mass="11354">MNVVYSEGKQYSSVDELETAIKKAGEELPFELLQKLIGSRKSQVFEVIKKEHFWLHSDGRNVGRKNIIGFLTFNFVNSSFICVISVYCNGSLNSVCDWW</sequence>
<gene>
    <name evidence="2" type="ORF">OCTVUL_1B007983</name>
</gene>
<feature type="transmembrane region" description="Helical" evidence="1">
    <location>
        <begin position="67"/>
        <end position="87"/>
    </location>
</feature>
<dbReference type="EMBL" id="OX597819">
    <property type="protein sequence ID" value="CAI9724020.1"/>
    <property type="molecule type" value="Genomic_DNA"/>
</dbReference>
<reference evidence="2" key="1">
    <citation type="submission" date="2023-08" db="EMBL/GenBank/DDBJ databases">
        <authorList>
            <person name="Alioto T."/>
            <person name="Alioto T."/>
            <person name="Gomez Garrido J."/>
        </authorList>
    </citation>
    <scope>NUCLEOTIDE SEQUENCE</scope>
</reference>
<protein>
    <submittedName>
        <fullName evidence="2">Uncharacterized protein</fullName>
    </submittedName>
</protein>
<evidence type="ECO:0000313" key="3">
    <source>
        <dbReference type="Proteomes" id="UP001162480"/>
    </source>
</evidence>
<dbReference type="AlphaFoldDB" id="A0AA36AXB4"/>
<accession>A0AA36AXB4</accession>
<evidence type="ECO:0000313" key="2">
    <source>
        <dbReference type="EMBL" id="CAI9724020.1"/>
    </source>
</evidence>
<evidence type="ECO:0000256" key="1">
    <source>
        <dbReference type="SAM" id="Phobius"/>
    </source>
</evidence>
<organism evidence="2 3">
    <name type="scientific">Octopus vulgaris</name>
    <name type="common">Common octopus</name>
    <dbReference type="NCBI Taxonomy" id="6645"/>
    <lineage>
        <taxon>Eukaryota</taxon>
        <taxon>Metazoa</taxon>
        <taxon>Spiralia</taxon>
        <taxon>Lophotrochozoa</taxon>
        <taxon>Mollusca</taxon>
        <taxon>Cephalopoda</taxon>
        <taxon>Coleoidea</taxon>
        <taxon>Octopodiformes</taxon>
        <taxon>Octopoda</taxon>
        <taxon>Incirrata</taxon>
        <taxon>Octopodidae</taxon>
        <taxon>Octopus</taxon>
    </lineage>
</organism>
<name>A0AA36AXB4_OCTVU</name>
<keyword evidence="3" id="KW-1185">Reference proteome</keyword>
<keyword evidence="1" id="KW-0472">Membrane</keyword>